<reference evidence="1" key="1">
    <citation type="submission" date="2021-02" db="EMBL/GenBank/DDBJ databases">
        <authorList>
            <person name="Dougan E. K."/>
            <person name="Rhodes N."/>
            <person name="Thang M."/>
            <person name="Chan C."/>
        </authorList>
    </citation>
    <scope>NUCLEOTIDE SEQUENCE</scope>
</reference>
<accession>A0A813AUY8</accession>
<protein>
    <submittedName>
        <fullName evidence="1">Uncharacterized protein</fullName>
    </submittedName>
</protein>
<gene>
    <name evidence="1" type="ORF">SNEC2469_LOCUS28952</name>
</gene>
<sequence length="315" mass="34684">MVTIDSHVVVKYMNEPFVTIPQYLIVDGSAGQKYLKMRASSLPIVQLLTGAKNPARASLTFYQPFQKLVEKRNEAMDRHAAGDEDQGDMADLFENHDEEGQGRSKRRRLQNLPETVNIYVGNAIVPCLIPQEGKRPKAADLAVPLDSNTIAAIIDHVRASAQDLEMHMKQPRKKTASFASATFGLHSKHLAMAGVPEKVVQEVEAMMGSTAPVNSKVDQIVQLLRTHGLAHDQVLLPSQILVHPENRGRSMVSYFDVWSKGSQMCSVGFQPKLLDGQTICTQMATAETKRLAQVQANRQLVTEAKGHLAPVSGQE</sequence>
<keyword evidence="2" id="KW-1185">Reference proteome</keyword>
<name>A0A813AUY8_9DINO</name>
<dbReference type="OrthoDB" id="10649125at2759"/>
<dbReference type="EMBL" id="CAJNJA010064090">
    <property type="protein sequence ID" value="CAE7881456.1"/>
    <property type="molecule type" value="Genomic_DNA"/>
</dbReference>
<feature type="non-terminal residue" evidence="1">
    <location>
        <position position="1"/>
    </location>
</feature>
<proteinExistence type="predicted"/>
<dbReference type="Proteomes" id="UP000601435">
    <property type="component" value="Unassembled WGS sequence"/>
</dbReference>
<comment type="caution">
    <text evidence="1">The sequence shown here is derived from an EMBL/GenBank/DDBJ whole genome shotgun (WGS) entry which is preliminary data.</text>
</comment>
<organism evidence="1 2">
    <name type="scientific">Symbiodinium necroappetens</name>
    <dbReference type="NCBI Taxonomy" id="1628268"/>
    <lineage>
        <taxon>Eukaryota</taxon>
        <taxon>Sar</taxon>
        <taxon>Alveolata</taxon>
        <taxon>Dinophyceae</taxon>
        <taxon>Suessiales</taxon>
        <taxon>Symbiodiniaceae</taxon>
        <taxon>Symbiodinium</taxon>
    </lineage>
</organism>
<evidence type="ECO:0000313" key="1">
    <source>
        <dbReference type="EMBL" id="CAE7881456.1"/>
    </source>
</evidence>
<dbReference type="AlphaFoldDB" id="A0A813AUY8"/>
<evidence type="ECO:0000313" key="2">
    <source>
        <dbReference type="Proteomes" id="UP000601435"/>
    </source>
</evidence>